<reference evidence="1" key="1">
    <citation type="submission" date="2020-08" db="EMBL/GenBank/DDBJ databases">
        <title>Multicomponent nature underlies the extraordinary mechanical properties of spider dragline silk.</title>
        <authorList>
            <person name="Kono N."/>
            <person name="Nakamura H."/>
            <person name="Mori M."/>
            <person name="Yoshida Y."/>
            <person name="Ohtoshi R."/>
            <person name="Malay A.D."/>
            <person name="Moran D.A.P."/>
            <person name="Tomita M."/>
            <person name="Numata K."/>
            <person name="Arakawa K."/>
        </authorList>
    </citation>
    <scope>NUCLEOTIDE SEQUENCE</scope>
</reference>
<gene>
    <name evidence="1" type="ORF">TNIN_21051</name>
</gene>
<dbReference type="Proteomes" id="UP000886998">
    <property type="component" value="Unassembled WGS sequence"/>
</dbReference>
<keyword evidence="2" id="KW-1185">Reference proteome</keyword>
<organism evidence="1 2">
    <name type="scientific">Trichonephila inaurata madagascariensis</name>
    <dbReference type="NCBI Taxonomy" id="2747483"/>
    <lineage>
        <taxon>Eukaryota</taxon>
        <taxon>Metazoa</taxon>
        <taxon>Ecdysozoa</taxon>
        <taxon>Arthropoda</taxon>
        <taxon>Chelicerata</taxon>
        <taxon>Arachnida</taxon>
        <taxon>Araneae</taxon>
        <taxon>Araneomorphae</taxon>
        <taxon>Entelegynae</taxon>
        <taxon>Araneoidea</taxon>
        <taxon>Nephilidae</taxon>
        <taxon>Trichonephila</taxon>
        <taxon>Trichonephila inaurata</taxon>
    </lineage>
</organism>
<accession>A0A8X7CAX3</accession>
<name>A0A8X7CAX3_9ARAC</name>
<dbReference type="EMBL" id="BMAV01014340">
    <property type="protein sequence ID" value="GFY62673.1"/>
    <property type="molecule type" value="Genomic_DNA"/>
</dbReference>
<sequence length="103" mass="11838">MGVGARACTRWSANTPSPFPLLAGLLTKAEVWLHVRDQHIHMVLRSRRKPLSLGRMEKFERLQLGVSKELNFQERQREEAVLWKRRTCGEGGLGIAMVVGNWW</sequence>
<evidence type="ECO:0000313" key="2">
    <source>
        <dbReference type="Proteomes" id="UP000886998"/>
    </source>
</evidence>
<dbReference type="OrthoDB" id="10309401at2759"/>
<evidence type="ECO:0000313" key="1">
    <source>
        <dbReference type="EMBL" id="GFY62673.1"/>
    </source>
</evidence>
<comment type="caution">
    <text evidence="1">The sequence shown here is derived from an EMBL/GenBank/DDBJ whole genome shotgun (WGS) entry which is preliminary data.</text>
</comment>
<protein>
    <submittedName>
        <fullName evidence="1">Uncharacterized protein</fullName>
    </submittedName>
</protein>
<dbReference type="AlphaFoldDB" id="A0A8X7CAX3"/>
<proteinExistence type="predicted"/>